<protein>
    <submittedName>
        <fullName evidence="1">Uncharacterized protein</fullName>
    </submittedName>
</protein>
<accession>A0A5B7GWW9</accession>
<organism evidence="1 2">
    <name type="scientific">Portunus trituberculatus</name>
    <name type="common">Swimming crab</name>
    <name type="synonym">Neptunus trituberculatus</name>
    <dbReference type="NCBI Taxonomy" id="210409"/>
    <lineage>
        <taxon>Eukaryota</taxon>
        <taxon>Metazoa</taxon>
        <taxon>Ecdysozoa</taxon>
        <taxon>Arthropoda</taxon>
        <taxon>Crustacea</taxon>
        <taxon>Multicrustacea</taxon>
        <taxon>Malacostraca</taxon>
        <taxon>Eumalacostraca</taxon>
        <taxon>Eucarida</taxon>
        <taxon>Decapoda</taxon>
        <taxon>Pleocyemata</taxon>
        <taxon>Brachyura</taxon>
        <taxon>Eubrachyura</taxon>
        <taxon>Portunoidea</taxon>
        <taxon>Portunidae</taxon>
        <taxon>Portuninae</taxon>
        <taxon>Portunus</taxon>
    </lineage>
</organism>
<evidence type="ECO:0000313" key="1">
    <source>
        <dbReference type="EMBL" id="MPC62106.1"/>
    </source>
</evidence>
<sequence length="22" mass="2657">MWEHCGYLIPPNIYQTVFSINM</sequence>
<keyword evidence="2" id="KW-1185">Reference proteome</keyword>
<dbReference type="AlphaFoldDB" id="A0A5B7GWW9"/>
<name>A0A5B7GWW9_PORTR</name>
<dbReference type="Proteomes" id="UP000324222">
    <property type="component" value="Unassembled WGS sequence"/>
</dbReference>
<evidence type="ECO:0000313" key="2">
    <source>
        <dbReference type="Proteomes" id="UP000324222"/>
    </source>
</evidence>
<gene>
    <name evidence="1" type="ORF">E2C01_056188</name>
</gene>
<comment type="caution">
    <text evidence="1">The sequence shown here is derived from an EMBL/GenBank/DDBJ whole genome shotgun (WGS) entry which is preliminary data.</text>
</comment>
<proteinExistence type="predicted"/>
<reference evidence="1 2" key="1">
    <citation type="submission" date="2019-05" db="EMBL/GenBank/DDBJ databases">
        <title>Another draft genome of Portunus trituberculatus and its Hox gene families provides insights of decapod evolution.</title>
        <authorList>
            <person name="Jeong J.-H."/>
            <person name="Song I."/>
            <person name="Kim S."/>
            <person name="Choi T."/>
            <person name="Kim D."/>
            <person name="Ryu S."/>
            <person name="Kim W."/>
        </authorList>
    </citation>
    <scope>NUCLEOTIDE SEQUENCE [LARGE SCALE GENOMIC DNA]</scope>
    <source>
        <tissue evidence="1">Muscle</tissue>
    </source>
</reference>
<dbReference type="EMBL" id="VSRR010019306">
    <property type="protein sequence ID" value="MPC62106.1"/>
    <property type="molecule type" value="Genomic_DNA"/>
</dbReference>